<dbReference type="GO" id="GO:0034227">
    <property type="term" value="P:tRNA thio-modification"/>
    <property type="evidence" value="ECO:0007669"/>
    <property type="project" value="InterPro"/>
</dbReference>
<dbReference type="GO" id="GO:0005737">
    <property type="term" value="C:cytoplasm"/>
    <property type="evidence" value="ECO:0007669"/>
    <property type="project" value="UniProtKB-SubCell"/>
</dbReference>
<evidence type="ECO:0000256" key="4">
    <source>
        <dbReference type="ARBA" id="ARBA00022786"/>
    </source>
</evidence>
<gene>
    <name evidence="6" type="ORF">PPERSA_05367</name>
</gene>
<dbReference type="Gene3D" id="3.10.20.30">
    <property type="match status" value="1"/>
</dbReference>
<comment type="caution">
    <text evidence="6">The sequence shown here is derived from an EMBL/GenBank/DDBJ whole genome shotgun (WGS) entry which is preliminary data.</text>
</comment>
<dbReference type="Proteomes" id="UP000054937">
    <property type="component" value="Unassembled WGS sequence"/>
</dbReference>
<dbReference type="Pfam" id="PF09138">
    <property type="entry name" value="Urm1"/>
    <property type="match status" value="1"/>
</dbReference>
<dbReference type="OrthoDB" id="10248987at2759"/>
<dbReference type="InterPro" id="IPR015221">
    <property type="entry name" value="Urm1"/>
</dbReference>
<keyword evidence="2" id="KW-1017">Isopeptide bond</keyword>
<dbReference type="UniPathway" id="UPA00988"/>
<dbReference type="AlphaFoldDB" id="A0A0V0R7U3"/>
<dbReference type="InterPro" id="IPR016155">
    <property type="entry name" value="Mopterin_synth/thiamin_S_b"/>
</dbReference>
<evidence type="ECO:0000313" key="7">
    <source>
        <dbReference type="Proteomes" id="UP000054937"/>
    </source>
</evidence>
<name>A0A0V0R7U3_PSEPJ</name>
<dbReference type="SUPFAM" id="SSF54285">
    <property type="entry name" value="MoaD/ThiS"/>
    <property type="match status" value="1"/>
</dbReference>
<evidence type="ECO:0000256" key="2">
    <source>
        <dbReference type="ARBA" id="ARBA00022499"/>
    </source>
</evidence>
<reference evidence="6 7" key="1">
    <citation type="journal article" date="2015" name="Sci. Rep.">
        <title>Genome of the facultative scuticociliatosis pathogen Pseudocohnilembus persalinus provides insight into its virulence through horizontal gene transfer.</title>
        <authorList>
            <person name="Xiong J."/>
            <person name="Wang G."/>
            <person name="Cheng J."/>
            <person name="Tian M."/>
            <person name="Pan X."/>
            <person name="Warren A."/>
            <person name="Jiang C."/>
            <person name="Yuan D."/>
            <person name="Miao W."/>
        </authorList>
    </citation>
    <scope>NUCLEOTIDE SEQUENCE [LARGE SCALE GENOMIC DNA]</scope>
    <source>
        <strain evidence="6">36N120E</strain>
    </source>
</reference>
<dbReference type="InterPro" id="IPR012675">
    <property type="entry name" value="Beta-grasp_dom_sf"/>
</dbReference>
<comment type="similarity">
    <text evidence="5">Belongs to the URM1 family.</text>
</comment>
<evidence type="ECO:0000256" key="1">
    <source>
        <dbReference type="ARBA" id="ARBA00022490"/>
    </source>
</evidence>
<comment type="pathway">
    <text evidence="5">tRNA modification; 5-methoxycarbonylmethyl-2-thiouridine-tRNA biosynthesis.</text>
</comment>
<protein>
    <recommendedName>
        <fullName evidence="5">Ubiquitin-related modifier 1</fullName>
    </recommendedName>
</protein>
<evidence type="ECO:0000256" key="3">
    <source>
        <dbReference type="ARBA" id="ARBA00022694"/>
    </source>
</evidence>
<evidence type="ECO:0000256" key="5">
    <source>
        <dbReference type="RuleBase" id="RU361182"/>
    </source>
</evidence>
<keyword evidence="4" id="KW-0833">Ubl conjugation pathway</keyword>
<comment type="subcellular location">
    <subcellularLocation>
        <location evidence="5">Cytoplasm</location>
    </subcellularLocation>
</comment>
<organism evidence="6 7">
    <name type="scientific">Pseudocohnilembus persalinus</name>
    <name type="common">Ciliate</name>
    <dbReference type="NCBI Taxonomy" id="266149"/>
    <lineage>
        <taxon>Eukaryota</taxon>
        <taxon>Sar</taxon>
        <taxon>Alveolata</taxon>
        <taxon>Ciliophora</taxon>
        <taxon>Intramacronucleata</taxon>
        <taxon>Oligohymenophorea</taxon>
        <taxon>Scuticociliatia</taxon>
        <taxon>Philasterida</taxon>
        <taxon>Pseudocohnilembidae</taxon>
        <taxon>Pseudocohnilembus</taxon>
    </lineage>
</organism>
<accession>A0A0V0R7U3</accession>
<proteinExistence type="inferred from homology"/>
<sequence length="120" mass="13638">MQELLNHLEQQYQKSGALIKLINQGQIKSGILVLINDVDWEIEDKEQAIIQNGDKICFISPMQFEPSCCGGSCCSQNDQKQQKQNCCNKDFTQNDQKMQQQQEQNQCGCDEQGDCEGCEN</sequence>
<keyword evidence="1 5" id="KW-0963">Cytoplasm</keyword>
<keyword evidence="7" id="KW-1185">Reference proteome</keyword>
<evidence type="ECO:0000313" key="6">
    <source>
        <dbReference type="EMBL" id="KRX10547.1"/>
    </source>
</evidence>
<dbReference type="EMBL" id="LDAU01000025">
    <property type="protein sequence ID" value="KRX10547.1"/>
    <property type="molecule type" value="Genomic_DNA"/>
</dbReference>
<keyword evidence="3 5" id="KW-0819">tRNA processing</keyword>
<dbReference type="InParanoid" id="A0A0V0R7U3"/>